<evidence type="ECO:0000313" key="2">
    <source>
        <dbReference type="WBParaSite" id="jg7017"/>
    </source>
</evidence>
<dbReference type="WBParaSite" id="jg7017">
    <property type="protein sequence ID" value="jg7017"/>
    <property type="gene ID" value="jg7017"/>
</dbReference>
<dbReference type="Proteomes" id="UP000887574">
    <property type="component" value="Unplaced"/>
</dbReference>
<sequence>MENRSAFVRRMLIQIEREEGGLQGDDQFAAARVFGPITYYERLIQNRITLVKSVKGKDKAERLEFLRASK</sequence>
<evidence type="ECO:0000313" key="1">
    <source>
        <dbReference type="Proteomes" id="UP000887574"/>
    </source>
</evidence>
<reference evidence="2" key="1">
    <citation type="submission" date="2022-11" db="UniProtKB">
        <authorList>
            <consortium name="WormBaseParasite"/>
        </authorList>
    </citation>
    <scope>IDENTIFICATION</scope>
</reference>
<proteinExistence type="predicted"/>
<name>A0A915EMT5_9BILA</name>
<accession>A0A915EMT5</accession>
<keyword evidence="1" id="KW-1185">Reference proteome</keyword>
<protein>
    <submittedName>
        <fullName evidence="2">Uncharacterized protein</fullName>
    </submittedName>
</protein>
<organism evidence="1 2">
    <name type="scientific">Ditylenchus dipsaci</name>
    <dbReference type="NCBI Taxonomy" id="166011"/>
    <lineage>
        <taxon>Eukaryota</taxon>
        <taxon>Metazoa</taxon>
        <taxon>Ecdysozoa</taxon>
        <taxon>Nematoda</taxon>
        <taxon>Chromadorea</taxon>
        <taxon>Rhabditida</taxon>
        <taxon>Tylenchina</taxon>
        <taxon>Tylenchomorpha</taxon>
        <taxon>Sphaerularioidea</taxon>
        <taxon>Anguinidae</taxon>
        <taxon>Anguininae</taxon>
        <taxon>Ditylenchus</taxon>
    </lineage>
</organism>
<dbReference type="AlphaFoldDB" id="A0A915EMT5"/>